<accession>A0A239TR02</accession>
<evidence type="ECO:0000256" key="2">
    <source>
        <dbReference type="ARBA" id="ARBA00023004"/>
    </source>
</evidence>
<dbReference type="eggNOG" id="COG2006">
    <property type="taxonomic scope" value="Bacteria"/>
</dbReference>
<dbReference type="InterPro" id="IPR017896">
    <property type="entry name" value="4Fe4S_Fe-S-bd"/>
</dbReference>
<dbReference type="GO" id="GO:0051536">
    <property type="term" value="F:iron-sulfur cluster binding"/>
    <property type="evidence" value="ECO:0007669"/>
    <property type="project" value="UniProtKB-KW"/>
</dbReference>
<evidence type="ECO:0000256" key="1">
    <source>
        <dbReference type="ARBA" id="ARBA00022723"/>
    </source>
</evidence>
<dbReference type="EMBL" id="LT906446">
    <property type="protein sequence ID" value="SNU99972.1"/>
    <property type="molecule type" value="Genomic_DNA"/>
</dbReference>
<dbReference type="GO" id="GO:0046872">
    <property type="term" value="F:metal ion binding"/>
    <property type="evidence" value="ECO:0007669"/>
    <property type="project" value="UniProtKB-KW"/>
</dbReference>
<protein>
    <submittedName>
        <fullName evidence="5">Ferredoxin</fullName>
    </submittedName>
</protein>
<dbReference type="PANTHER" id="PTHR43122:SF1">
    <property type="entry name" value="IRON-SULFUR-BINDING PROTEIN"/>
    <property type="match status" value="1"/>
</dbReference>
<dbReference type="InterPro" id="IPR017900">
    <property type="entry name" value="4Fe4S_Fe_S_CS"/>
</dbReference>
<dbReference type="InterPro" id="IPR007160">
    <property type="entry name" value="DUF362"/>
</dbReference>
<dbReference type="Pfam" id="PF04015">
    <property type="entry name" value="DUF362"/>
    <property type="match status" value="1"/>
</dbReference>
<dbReference type="Proteomes" id="UP000215383">
    <property type="component" value="Chromosome 1"/>
</dbReference>
<dbReference type="PANTHER" id="PTHR43122">
    <property type="entry name" value="FERREDOXIN SUBUNIT OF PYRUVATE:FLAVODOXIN OXIDOREDUCTASE-RELATED"/>
    <property type="match status" value="1"/>
</dbReference>
<reference evidence="5 6" key="1">
    <citation type="submission" date="2017-06" db="EMBL/GenBank/DDBJ databases">
        <authorList>
            <consortium name="Pathogen Informatics"/>
        </authorList>
    </citation>
    <scope>NUCLEOTIDE SEQUENCE [LARGE SCALE GENOMIC DNA]</scope>
    <source>
        <strain evidence="5 6">NCTC10570</strain>
    </source>
</reference>
<feature type="domain" description="4Fe-4S ferredoxin-type" evidence="4">
    <location>
        <begin position="306"/>
        <end position="334"/>
    </location>
</feature>
<dbReference type="eggNOG" id="COG2768">
    <property type="taxonomic scope" value="Bacteria"/>
</dbReference>
<dbReference type="PROSITE" id="PS51379">
    <property type="entry name" value="4FE4S_FER_2"/>
    <property type="match status" value="2"/>
</dbReference>
<name>A0A239TR02_9FIRM</name>
<dbReference type="Gene3D" id="3.30.70.20">
    <property type="match status" value="1"/>
</dbReference>
<gene>
    <name evidence="5" type="ORF">SAMEA4364220_01228</name>
</gene>
<evidence type="ECO:0000313" key="6">
    <source>
        <dbReference type="Proteomes" id="UP000215383"/>
    </source>
</evidence>
<dbReference type="SUPFAM" id="SSF54862">
    <property type="entry name" value="4Fe-4S ferredoxins"/>
    <property type="match status" value="1"/>
</dbReference>
<proteinExistence type="predicted"/>
<keyword evidence="3" id="KW-0411">Iron-sulfur</keyword>
<dbReference type="PROSITE" id="PS00198">
    <property type="entry name" value="4FE4S_FER_1"/>
    <property type="match status" value="2"/>
</dbReference>
<feature type="domain" description="4Fe-4S ferredoxin-type" evidence="4">
    <location>
        <begin position="335"/>
        <end position="363"/>
    </location>
</feature>
<organism evidence="5 6">
    <name type="scientific">Megamonas hypermegale</name>
    <dbReference type="NCBI Taxonomy" id="158847"/>
    <lineage>
        <taxon>Bacteria</taxon>
        <taxon>Bacillati</taxon>
        <taxon>Bacillota</taxon>
        <taxon>Negativicutes</taxon>
        <taxon>Selenomonadales</taxon>
        <taxon>Selenomonadaceae</taxon>
        <taxon>Megamonas</taxon>
    </lineage>
</organism>
<evidence type="ECO:0000313" key="5">
    <source>
        <dbReference type="EMBL" id="SNU99972.1"/>
    </source>
</evidence>
<keyword evidence="6" id="KW-1185">Reference proteome</keyword>
<dbReference type="GeneID" id="78507232"/>
<evidence type="ECO:0000256" key="3">
    <source>
        <dbReference type="ARBA" id="ARBA00023014"/>
    </source>
</evidence>
<keyword evidence="2" id="KW-0408">Iron</keyword>
<sequence length="377" mass="42263">MKVAVERAENYQIENVDRAINNAVDFIGGWEKYIKKGDKVLIKPNLLTAALPQKAVTTHPEVVRSLIKAVKKLGAKPFVADSPGVSNVKKTAEKTGILQVCQEEETPFIFWEKSKIYPCREGKFVKHFELADTISDFDKIISVAKMKTHVFMGVTGAVKNLFGCIVGTNKARFHLRMQKHADFAHVMVDLYYTVKPTLNIIDGISGMEGQGPMSGDIVNPKLVIVSEDGFAADLVMADKMGFNAENMPIAAAAIEEQRSVHLKDIEVVGSGKDIKFAFKRPHTYESMQDTYVPKFILKLGQNQLTSKPVINKNCIGCRRCEYHCPPKAINIKERRAVIDYHKCIRCYCCQELCEHQAVDLKDGWILALLKKLGIYKV</sequence>
<dbReference type="RefSeq" id="WP_027890601.1">
    <property type="nucleotide sequence ID" value="NZ_LT906446.1"/>
</dbReference>
<evidence type="ECO:0000259" key="4">
    <source>
        <dbReference type="PROSITE" id="PS51379"/>
    </source>
</evidence>
<dbReference type="AlphaFoldDB" id="A0A239TR02"/>
<keyword evidence="1" id="KW-0479">Metal-binding</keyword>